<reference evidence="6" key="2">
    <citation type="submission" date="2023-01" db="EMBL/GenBank/DDBJ databases">
        <authorList>
            <person name="Petersen C."/>
        </authorList>
    </citation>
    <scope>NUCLEOTIDE SEQUENCE</scope>
    <source>
        <strain evidence="6">IBT 12815</strain>
    </source>
</reference>
<comment type="caution">
    <text evidence="6">The sequence shown here is derived from an EMBL/GenBank/DDBJ whole genome shotgun (WGS) entry which is preliminary data.</text>
</comment>
<proteinExistence type="predicted"/>
<evidence type="ECO:0000256" key="3">
    <source>
        <dbReference type="RuleBase" id="RU368068"/>
    </source>
</evidence>
<dbReference type="PRINTS" id="PR01210">
    <property type="entry name" value="GGTRANSPTASE"/>
</dbReference>
<keyword evidence="5" id="KW-0732">Signal</keyword>
<dbReference type="Proteomes" id="UP001213799">
    <property type="component" value="Unassembled WGS sequence"/>
</dbReference>
<comment type="catalytic activity">
    <reaction evidence="3">
        <text>glutathione + H2O = L-cysteinylglycine + L-glutamate</text>
        <dbReference type="Rhea" id="RHEA:28807"/>
        <dbReference type="ChEBI" id="CHEBI:15377"/>
        <dbReference type="ChEBI" id="CHEBI:29985"/>
        <dbReference type="ChEBI" id="CHEBI:57925"/>
        <dbReference type="ChEBI" id="CHEBI:61694"/>
        <dbReference type="EC" id="3.4.19.13"/>
    </reaction>
</comment>
<keyword evidence="3" id="KW-0808">Transferase</keyword>
<feature type="binding site" evidence="2">
    <location>
        <begin position="429"/>
        <end position="430"/>
    </location>
    <ligand>
        <name>L-glutamate</name>
        <dbReference type="ChEBI" id="CHEBI:29985"/>
    </ligand>
</feature>
<feature type="chain" id="PRO_5041897913" description="Glutathione hydrolase" evidence="5">
    <location>
        <begin position="18"/>
        <end position="553"/>
    </location>
</feature>
<protein>
    <recommendedName>
        <fullName evidence="3">Glutathione hydrolase</fullName>
        <ecNumber evidence="3">2.3.2.2</ecNumber>
        <ecNumber evidence="3">3.4.19.13</ecNumber>
    </recommendedName>
    <alternativeName>
        <fullName evidence="3">Gamma-glutamyltransferase</fullName>
    </alternativeName>
</protein>
<dbReference type="EMBL" id="JAQJAE010000006">
    <property type="protein sequence ID" value="KAJ5589134.1"/>
    <property type="molecule type" value="Genomic_DNA"/>
</dbReference>
<dbReference type="GeneID" id="81593108"/>
<dbReference type="EC" id="2.3.2.2" evidence="3"/>
<feature type="region of interest" description="Disordered" evidence="4">
    <location>
        <begin position="409"/>
        <end position="429"/>
    </location>
</feature>
<dbReference type="SUPFAM" id="SSF56235">
    <property type="entry name" value="N-terminal nucleophile aminohydrolases (Ntn hydrolases)"/>
    <property type="match status" value="1"/>
</dbReference>
<keyword evidence="7" id="KW-1185">Reference proteome</keyword>
<evidence type="ECO:0000313" key="6">
    <source>
        <dbReference type="EMBL" id="KAJ5589134.1"/>
    </source>
</evidence>
<feature type="binding site" evidence="2">
    <location>
        <position position="452"/>
    </location>
    <ligand>
        <name>L-glutamate</name>
        <dbReference type="ChEBI" id="CHEBI:29985"/>
    </ligand>
</feature>
<dbReference type="Pfam" id="PF01019">
    <property type="entry name" value="G_glu_transpept"/>
    <property type="match status" value="1"/>
</dbReference>
<dbReference type="Gene3D" id="1.10.246.130">
    <property type="match status" value="1"/>
</dbReference>
<accession>A0AAD6DNY8</accession>
<dbReference type="RefSeq" id="XP_056748153.1">
    <property type="nucleotide sequence ID" value="XM_056902866.1"/>
</dbReference>
<organism evidence="6 7">
    <name type="scientific">Penicillium hordei</name>
    <dbReference type="NCBI Taxonomy" id="40994"/>
    <lineage>
        <taxon>Eukaryota</taxon>
        <taxon>Fungi</taxon>
        <taxon>Dikarya</taxon>
        <taxon>Ascomycota</taxon>
        <taxon>Pezizomycotina</taxon>
        <taxon>Eurotiomycetes</taxon>
        <taxon>Eurotiomycetidae</taxon>
        <taxon>Eurotiales</taxon>
        <taxon>Aspergillaceae</taxon>
        <taxon>Penicillium</taxon>
    </lineage>
</organism>
<gene>
    <name evidence="6" type="ORF">N7537_011812</name>
</gene>
<dbReference type="GO" id="GO:0036374">
    <property type="term" value="F:glutathione hydrolase activity"/>
    <property type="evidence" value="ECO:0007669"/>
    <property type="project" value="UniProtKB-UniRule"/>
</dbReference>
<dbReference type="PANTHER" id="PTHR11686:SF62">
    <property type="entry name" value="GLUTATHIONE HYDROLASE"/>
    <property type="match status" value="1"/>
</dbReference>
<keyword evidence="3" id="KW-0012">Acyltransferase</keyword>
<dbReference type="PANTHER" id="PTHR11686">
    <property type="entry name" value="GAMMA GLUTAMYL TRANSPEPTIDASE"/>
    <property type="match status" value="1"/>
</dbReference>
<evidence type="ECO:0000256" key="4">
    <source>
        <dbReference type="SAM" id="MobiDB-lite"/>
    </source>
</evidence>
<dbReference type="AlphaFoldDB" id="A0AAD6DNY8"/>
<comment type="pathway">
    <text evidence="3">Mycotoxin biosynthesis.</text>
</comment>
<dbReference type="InterPro" id="IPR043138">
    <property type="entry name" value="GGT_lsub"/>
</dbReference>
<sequence>MLVSYLALLLWASVAQWIDFMKPCSRKHWQAAASSEVDVCTQIGLDLSGQGGNAADMLTDSLAISIGGGGFALIRTPAGNSEVVDFREEAPAQAHRDLFDGRPDARVVTGLAVAVPGELRGLQTIHTRHGQLPWSDVVAPAVHLARRGFEVSADLVRFMEGAIEGRDDFFLTEPWAEDFAPDGPRVTVGSTMTRHRYADTLEKIATLGADVFYTGPMAQSMAGSVRDAGGILTADDLSQYRVVIREPVEVSYRGFILRSCPSPAGGPVTLSILKTLEGFDPAAQAGFNVSCHRLNEAFRFGFGARTQLGDPRFTTEVRQREEAILTDTYATYVRSNIWDGTTRPRDVYNPSQQQITTSAGTTHLVAADHSGRTVSLTSTVNRYFGSHVMDNQTGVIFNCQMQDFALPSAPRSPAGPPANEIHPGQRPLSSASPLIIEYPNGTLFLSMGAAGGPKIITTLVQIIQHVLDGQFSLVDALAAARMHDSLTPNQTLLEIPGYGTQGFSNETAEFLRSVGHQIGYIVPTKSAAHIVGWSADGRLEAAADPRHARGGAG</sequence>
<dbReference type="EC" id="3.4.19.13" evidence="3"/>
<comment type="catalytic activity">
    <reaction evidence="3">
        <text>an S-substituted glutathione + H2O = an S-substituted L-cysteinylglycine + L-glutamate</text>
        <dbReference type="Rhea" id="RHEA:59468"/>
        <dbReference type="ChEBI" id="CHEBI:15377"/>
        <dbReference type="ChEBI" id="CHEBI:29985"/>
        <dbReference type="ChEBI" id="CHEBI:90779"/>
        <dbReference type="ChEBI" id="CHEBI:143103"/>
        <dbReference type="EC" id="3.4.19.13"/>
    </reaction>
</comment>
<dbReference type="Gene3D" id="3.60.20.40">
    <property type="match status" value="1"/>
</dbReference>
<dbReference type="GO" id="GO:0006751">
    <property type="term" value="P:glutathione catabolic process"/>
    <property type="evidence" value="ECO:0007669"/>
    <property type="project" value="UniProtKB-UniRule"/>
</dbReference>
<evidence type="ECO:0000256" key="2">
    <source>
        <dbReference type="PIRSR" id="PIRSR600101-2"/>
    </source>
</evidence>
<dbReference type="InterPro" id="IPR043137">
    <property type="entry name" value="GGT_ssub_C"/>
</dbReference>
<dbReference type="InterPro" id="IPR000101">
    <property type="entry name" value="GGT_peptidase"/>
</dbReference>
<dbReference type="InterPro" id="IPR029055">
    <property type="entry name" value="Ntn_hydrolases_N"/>
</dbReference>
<feature type="non-terminal residue" evidence="6">
    <location>
        <position position="1"/>
    </location>
</feature>
<feature type="active site" description="Nucleophile" evidence="1">
    <location>
        <position position="361"/>
    </location>
</feature>
<feature type="binding site" evidence="2">
    <location>
        <position position="403"/>
    </location>
    <ligand>
        <name>L-glutamate</name>
        <dbReference type="ChEBI" id="CHEBI:29985"/>
    </ligand>
</feature>
<keyword evidence="3" id="KW-0378">Hydrolase</keyword>
<dbReference type="GO" id="GO:0005886">
    <property type="term" value="C:plasma membrane"/>
    <property type="evidence" value="ECO:0007669"/>
    <property type="project" value="TreeGrafter"/>
</dbReference>
<evidence type="ECO:0000313" key="7">
    <source>
        <dbReference type="Proteomes" id="UP001213799"/>
    </source>
</evidence>
<feature type="binding site" evidence="2">
    <location>
        <begin position="379"/>
        <end position="381"/>
    </location>
    <ligand>
        <name>L-glutamate</name>
        <dbReference type="ChEBI" id="CHEBI:29985"/>
    </ligand>
</feature>
<comment type="catalytic activity">
    <reaction evidence="3">
        <text>an N-terminal (5-L-glutamyl)-[peptide] + an alpha-amino acid = 5-L-glutamyl amino acid + an N-terminal L-alpha-aminoacyl-[peptide]</text>
        <dbReference type="Rhea" id="RHEA:23904"/>
        <dbReference type="Rhea" id="RHEA-COMP:9780"/>
        <dbReference type="Rhea" id="RHEA-COMP:9795"/>
        <dbReference type="ChEBI" id="CHEBI:77644"/>
        <dbReference type="ChEBI" id="CHEBI:78597"/>
        <dbReference type="ChEBI" id="CHEBI:78599"/>
        <dbReference type="ChEBI" id="CHEBI:78608"/>
        <dbReference type="EC" id="2.3.2.2"/>
    </reaction>
</comment>
<name>A0AAD6DNY8_9EURO</name>
<dbReference type="GO" id="GO:0103068">
    <property type="term" value="F:leukotriene C4 gamma-glutamyl transferase activity"/>
    <property type="evidence" value="ECO:0007669"/>
    <property type="project" value="UniProtKB-EC"/>
</dbReference>
<comment type="function">
    <text evidence="3">Gamma-glutamyltransferase.</text>
</comment>
<evidence type="ECO:0000256" key="1">
    <source>
        <dbReference type="PIRSR" id="PIRSR600101-1"/>
    </source>
</evidence>
<feature type="binding site" evidence="2">
    <location>
        <position position="87"/>
    </location>
    <ligand>
        <name>L-glutamate</name>
        <dbReference type="ChEBI" id="CHEBI:29985"/>
    </ligand>
</feature>
<reference evidence="6" key="1">
    <citation type="journal article" date="2023" name="IMA Fungus">
        <title>Comparative genomic study of the Penicillium genus elucidates a diverse pangenome and 15 lateral gene transfer events.</title>
        <authorList>
            <person name="Petersen C."/>
            <person name="Sorensen T."/>
            <person name="Nielsen M.R."/>
            <person name="Sondergaard T.E."/>
            <person name="Sorensen J.L."/>
            <person name="Fitzpatrick D.A."/>
            <person name="Frisvad J.C."/>
            <person name="Nielsen K.L."/>
        </authorList>
    </citation>
    <scope>NUCLEOTIDE SEQUENCE</scope>
    <source>
        <strain evidence="6">IBT 12815</strain>
    </source>
</reference>
<feature type="signal peptide" evidence="5">
    <location>
        <begin position="1"/>
        <end position="17"/>
    </location>
</feature>
<evidence type="ECO:0000256" key="5">
    <source>
        <dbReference type="SAM" id="SignalP"/>
    </source>
</evidence>